<dbReference type="PANTHER" id="PTHR12532:SF6">
    <property type="entry name" value="TRANSCRIPTIONAL REGULATORY PROTEIN YEBC-RELATED"/>
    <property type="match status" value="1"/>
</dbReference>
<dbReference type="PANTHER" id="PTHR12532">
    <property type="entry name" value="TRANSLATIONAL ACTIVATOR OF CYTOCHROME C OXIDASE 1"/>
    <property type="match status" value="1"/>
</dbReference>
<dbReference type="InterPro" id="IPR002876">
    <property type="entry name" value="Transcrip_reg_TACO1-like"/>
</dbReference>
<dbReference type="GO" id="GO:0003677">
    <property type="term" value="F:DNA binding"/>
    <property type="evidence" value="ECO:0007669"/>
    <property type="project" value="UniProtKB-UniRule"/>
</dbReference>
<dbReference type="NCBIfam" id="NF001030">
    <property type="entry name" value="PRK00110.1"/>
    <property type="match status" value="1"/>
</dbReference>
<dbReference type="Pfam" id="PF01709">
    <property type="entry name" value="Transcrip_reg"/>
    <property type="match status" value="1"/>
</dbReference>
<dbReference type="Gene3D" id="1.10.10.200">
    <property type="match status" value="1"/>
</dbReference>
<evidence type="ECO:0000313" key="10">
    <source>
        <dbReference type="Proteomes" id="UP000242432"/>
    </source>
</evidence>
<dbReference type="FunFam" id="3.30.70.980:FF:000002">
    <property type="entry name" value="Probable transcriptional regulatory protein YebC"/>
    <property type="match status" value="1"/>
</dbReference>
<sequence length="252" mass="27066">MSGHSKWANIRFRKAAQDAKRGKIFTKLIREITTAARMGGGDESSNPRLRSAVVAALAQNMTRDTIKRAIERGVGGGDGVDLENITYEGYGVGGAAVMVECMTDNHNRTASDVRHAFTKFGGNLGTSGSVGYLFTKKGVISFAEDEDGKMPVDEEKAMEIGLEAGADDIVTNDDGSIDVYTAPEAFADVVEAFEAASIKPTNAEVSMVPSTEAQLDAETAVKFMRMIDAMEDLDDVQNVYHNASLPDDLELE</sequence>
<proteinExistence type="inferred from homology"/>
<dbReference type="GO" id="GO:0006355">
    <property type="term" value="P:regulation of DNA-templated transcription"/>
    <property type="evidence" value="ECO:0007669"/>
    <property type="project" value="UniProtKB-UniRule"/>
</dbReference>
<evidence type="ECO:0000259" key="8">
    <source>
        <dbReference type="Pfam" id="PF20772"/>
    </source>
</evidence>
<dbReference type="GO" id="GO:0005829">
    <property type="term" value="C:cytosol"/>
    <property type="evidence" value="ECO:0007669"/>
    <property type="project" value="TreeGrafter"/>
</dbReference>
<evidence type="ECO:0000256" key="2">
    <source>
        <dbReference type="ARBA" id="ARBA00022490"/>
    </source>
</evidence>
<evidence type="ECO:0000256" key="6">
    <source>
        <dbReference type="HAMAP-Rule" id="MF_00693"/>
    </source>
</evidence>
<organism evidence="9 10">
    <name type="scientific">Succinivibrio dextrinosolvens DSM 3072</name>
    <dbReference type="NCBI Taxonomy" id="1123324"/>
    <lineage>
        <taxon>Bacteria</taxon>
        <taxon>Pseudomonadati</taxon>
        <taxon>Pseudomonadota</taxon>
        <taxon>Gammaproteobacteria</taxon>
        <taxon>Aeromonadales</taxon>
        <taxon>Succinivibrionaceae</taxon>
        <taxon>Succinivibrio</taxon>
    </lineage>
</organism>
<dbReference type="SUPFAM" id="SSF75625">
    <property type="entry name" value="YebC-like"/>
    <property type="match status" value="1"/>
</dbReference>
<dbReference type="InterPro" id="IPR049083">
    <property type="entry name" value="TACO1_YebC_N"/>
</dbReference>
<dbReference type="FunFam" id="1.10.10.200:FF:000001">
    <property type="entry name" value="Probable transcriptional regulatory protein YebC"/>
    <property type="match status" value="1"/>
</dbReference>
<gene>
    <name evidence="9" type="ORF">SAMN02745213_02256</name>
</gene>
<dbReference type="NCBIfam" id="NF009044">
    <property type="entry name" value="PRK12378.1"/>
    <property type="match status" value="1"/>
</dbReference>
<keyword evidence="4 6" id="KW-0238">DNA-binding</keyword>
<dbReference type="HAMAP" id="MF_00693">
    <property type="entry name" value="Transcrip_reg_TACO1"/>
    <property type="match status" value="1"/>
</dbReference>
<comment type="subcellular location">
    <subcellularLocation>
        <location evidence="6">Cytoplasm</location>
    </subcellularLocation>
</comment>
<keyword evidence="2 6" id="KW-0963">Cytoplasm</keyword>
<keyword evidence="5 6" id="KW-0804">Transcription</keyword>
<dbReference type="InterPro" id="IPR017856">
    <property type="entry name" value="Integrase-like_N"/>
</dbReference>
<dbReference type="InterPro" id="IPR029072">
    <property type="entry name" value="YebC-like"/>
</dbReference>
<comment type="similarity">
    <text evidence="1 6">Belongs to the TACO1 family.</text>
</comment>
<keyword evidence="10" id="KW-1185">Reference proteome</keyword>
<evidence type="ECO:0000256" key="4">
    <source>
        <dbReference type="ARBA" id="ARBA00023125"/>
    </source>
</evidence>
<evidence type="ECO:0000313" key="9">
    <source>
        <dbReference type="EMBL" id="SKA69765.1"/>
    </source>
</evidence>
<evidence type="ECO:0000259" key="7">
    <source>
        <dbReference type="Pfam" id="PF01709"/>
    </source>
</evidence>
<dbReference type="InterPro" id="IPR026564">
    <property type="entry name" value="Transcrip_reg_TACO1-like_dom3"/>
</dbReference>
<name>A0A1T4VY62_9GAMM</name>
<protein>
    <recommendedName>
        <fullName evidence="6">Probable transcriptional regulatory protein SAMN02745213_02256</fullName>
    </recommendedName>
</protein>
<feature type="domain" description="TACO1/YebC-like second and third" evidence="7">
    <location>
        <begin position="83"/>
        <end position="243"/>
    </location>
</feature>
<reference evidence="10" key="1">
    <citation type="submission" date="2017-02" db="EMBL/GenBank/DDBJ databases">
        <authorList>
            <person name="Varghese N."/>
            <person name="Submissions S."/>
        </authorList>
    </citation>
    <scope>NUCLEOTIDE SEQUENCE [LARGE SCALE GENOMIC DNA]</scope>
    <source>
        <strain evidence="10">DSM 3072</strain>
    </source>
</reference>
<evidence type="ECO:0000256" key="3">
    <source>
        <dbReference type="ARBA" id="ARBA00023015"/>
    </source>
</evidence>
<dbReference type="EMBL" id="FUXX01000063">
    <property type="protein sequence ID" value="SKA69765.1"/>
    <property type="molecule type" value="Genomic_DNA"/>
</dbReference>
<dbReference type="Gene3D" id="3.30.70.980">
    <property type="match status" value="2"/>
</dbReference>
<dbReference type="Pfam" id="PF20772">
    <property type="entry name" value="TACO1_YebC_N"/>
    <property type="match status" value="1"/>
</dbReference>
<feature type="domain" description="TACO1/YebC-like N-terminal" evidence="8">
    <location>
        <begin position="5"/>
        <end position="75"/>
    </location>
</feature>
<dbReference type="InterPro" id="IPR048300">
    <property type="entry name" value="TACO1_YebC-like_2nd/3rd_dom"/>
</dbReference>
<dbReference type="Proteomes" id="UP000242432">
    <property type="component" value="Unassembled WGS sequence"/>
</dbReference>
<dbReference type="AlphaFoldDB" id="A0A1T4VY62"/>
<dbReference type="RefSeq" id="WP_078929536.1">
    <property type="nucleotide sequence ID" value="NZ_FUXX01000063.1"/>
</dbReference>
<dbReference type="STRING" id="83771.SAMN02910357_02415"/>
<dbReference type="NCBIfam" id="TIGR01033">
    <property type="entry name" value="YebC/PmpR family DNA-binding transcriptional regulator"/>
    <property type="match status" value="1"/>
</dbReference>
<evidence type="ECO:0000256" key="1">
    <source>
        <dbReference type="ARBA" id="ARBA00008724"/>
    </source>
</evidence>
<evidence type="ECO:0000256" key="5">
    <source>
        <dbReference type="ARBA" id="ARBA00023163"/>
    </source>
</evidence>
<keyword evidence="3 6" id="KW-0805">Transcription regulation</keyword>
<accession>A0A1T4VY62</accession>